<feature type="domain" description="Cytochrome b561 bacterial/Ni-hydrogenase" evidence="7">
    <location>
        <begin position="16"/>
        <end position="193"/>
    </location>
</feature>
<dbReference type="EMBL" id="VNFH01000007">
    <property type="protein sequence ID" value="TVU69728.1"/>
    <property type="molecule type" value="Genomic_DNA"/>
</dbReference>
<dbReference type="Pfam" id="PF01292">
    <property type="entry name" value="Ni_hydr_CYTB"/>
    <property type="match status" value="1"/>
</dbReference>
<dbReference type="STRING" id="553385.GCA_000591415_03389"/>
<keyword evidence="9" id="KW-1185">Reference proteome</keyword>
<dbReference type="AlphaFoldDB" id="A0A558HKY4"/>
<evidence type="ECO:0000256" key="3">
    <source>
        <dbReference type="ARBA" id="ARBA00022692"/>
    </source>
</evidence>
<proteinExistence type="predicted"/>
<dbReference type="PANTHER" id="PTHR30485">
    <property type="entry name" value="NI/FE-HYDROGENASE 1 B-TYPE CYTOCHROME SUBUNIT"/>
    <property type="match status" value="1"/>
</dbReference>
<feature type="transmembrane region" description="Helical" evidence="6">
    <location>
        <begin position="217"/>
        <end position="236"/>
    </location>
</feature>
<dbReference type="InterPro" id="IPR051542">
    <property type="entry name" value="Hydrogenase_cytochrome"/>
</dbReference>
<organism evidence="8 9">
    <name type="scientific">Cobetia crustatorum</name>
    <dbReference type="NCBI Taxonomy" id="553385"/>
    <lineage>
        <taxon>Bacteria</taxon>
        <taxon>Pseudomonadati</taxon>
        <taxon>Pseudomonadota</taxon>
        <taxon>Gammaproteobacteria</taxon>
        <taxon>Oceanospirillales</taxon>
        <taxon>Halomonadaceae</taxon>
        <taxon>Cobetia</taxon>
    </lineage>
</organism>
<evidence type="ECO:0000256" key="4">
    <source>
        <dbReference type="ARBA" id="ARBA00022989"/>
    </source>
</evidence>
<comment type="subcellular location">
    <subcellularLocation>
        <location evidence="1">Cell membrane</location>
        <topology evidence="1">Multi-pass membrane protein</topology>
    </subcellularLocation>
</comment>
<dbReference type="RefSeq" id="WP_144727683.1">
    <property type="nucleotide sequence ID" value="NZ_CAWOWR010000127.1"/>
</dbReference>
<gene>
    <name evidence="8" type="ORF">FQP86_11560</name>
</gene>
<dbReference type="SUPFAM" id="SSF81342">
    <property type="entry name" value="Transmembrane di-heme cytochromes"/>
    <property type="match status" value="1"/>
</dbReference>
<dbReference type="GO" id="GO:0022904">
    <property type="term" value="P:respiratory electron transport chain"/>
    <property type="evidence" value="ECO:0007669"/>
    <property type="project" value="InterPro"/>
</dbReference>
<name>A0A558HKY4_9GAMM</name>
<dbReference type="OrthoDB" id="196472at2"/>
<evidence type="ECO:0000256" key="5">
    <source>
        <dbReference type="ARBA" id="ARBA00023136"/>
    </source>
</evidence>
<feature type="transmembrane region" description="Helical" evidence="6">
    <location>
        <begin position="51"/>
        <end position="72"/>
    </location>
</feature>
<keyword evidence="5 6" id="KW-0472">Membrane</keyword>
<dbReference type="Gene3D" id="1.20.950.20">
    <property type="entry name" value="Transmembrane di-heme cytochromes, Chain C"/>
    <property type="match status" value="1"/>
</dbReference>
<keyword evidence="4 6" id="KW-1133">Transmembrane helix</keyword>
<dbReference type="InterPro" id="IPR011577">
    <property type="entry name" value="Cyt_b561_bac/Ni-Hgenase"/>
</dbReference>
<keyword evidence="3 6" id="KW-0812">Transmembrane</keyword>
<accession>A0A558HKY4</accession>
<reference evidence="8 9" key="1">
    <citation type="submission" date="2019-07" db="EMBL/GenBank/DDBJ databases">
        <title>Diversity of Bacteria from Kongsfjorden, Arctic.</title>
        <authorList>
            <person name="Yu Y."/>
        </authorList>
    </citation>
    <scope>NUCLEOTIDE SEQUENCE [LARGE SCALE GENOMIC DNA]</scope>
    <source>
        <strain evidence="8 9">SM1923</strain>
    </source>
</reference>
<feature type="transmembrane region" description="Helical" evidence="6">
    <location>
        <begin position="110"/>
        <end position="132"/>
    </location>
</feature>
<evidence type="ECO:0000313" key="8">
    <source>
        <dbReference type="EMBL" id="TVU69728.1"/>
    </source>
</evidence>
<protein>
    <submittedName>
        <fullName evidence="8">Cytochrome B</fullName>
    </submittedName>
</protein>
<feature type="transmembrane region" description="Helical" evidence="6">
    <location>
        <begin position="162"/>
        <end position="181"/>
    </location>
</feature>
<dbReference type="PANTHER" id="PTHR30485:SF2">
    <property type="entry name" value="BLL0597 PROTEIN"/>
    <property type="match status" value="1"/>
</dbReference>
<evidence type="ECO:0000256" key="2">
    <source>
        <dbReference type="ARBA" id="ARBA00022475"/>
    </source>
</evidence>
<evidence type="ECO:0000256" key="6">
    <source>
        <dbReference type="SAM" id="Phobius"/>
    </source>
</evidence>
<evidence type="ECO:0000259" key="7">
    <source>
        <dbReference type="Pfam" id="PF01292"/>
    </source>
</evidence>
<evidence type="ECO:0000313" key="9">
    <source>
        <dbReference type="Proteomes" id="UP000319941"/>
    </source>
</evidence>
<dbReference type="GO" id="GO:0005886">
    <property type="term" value="C:plasma membrane"/>
    <property type="evidence" value="ECO:0007669"/>
    <property type="project" value="UniProtKB-SubCell"/>
</dbReference>
<comment type="caution">
    <text evidence="8">The sequence shown here is derived from an EMBL/GenBank/DDBJ whole genome shotgun (WGS) entry which is preliminary data.</text>
</comment>
<feature type="transmembrane region" description="Helical" evidence="6">
    <location>
        <begin position="20"/>
        <end position="39"/>
    </location>
</feature>
<keyword evidence="2" id="KW-1003">Cell membrane</keyword>
<evidence type="ECO:0000256" key="1">
    <source>
        <dbReference type="ARBA" id="ARBA00004651"/>
    </source>
</evidence>
<dbReference type="GO" id="GO:0020037">
    <property type="term" value="F:heme binding"/>
    <property type="evidence" value="ECO:0007669"/>
    <property type="project" value="TreeGrafter"/>
</dbReference>
<dbReference type="Proteomes" id="UP000319941">
    <property type="component" value="Unassembled WGS sequence"/>
</dbReference>
<dbReference type="GO" id="GO:0009055">
    <property type="term" value="F:electron transfer activity"/>
    <property type="evidence" value="ECO:0007669"/>
    <property type="project" value="InterPro"/>
</dbReference>
<sequence length="237" mass="26588">MSNNDDKPPLTCYVPVWDWAVRLFHLALILAVAGLWYTVEFGTGLDFPMEWHARLGYCVLGLVVFRLIWGVIGAGHARFASFMVSPVNAWRYGSAFLAKRQPRYAGHNPLGGWMVAALLWTLLVQAISGLFATDDILFDGPLREWGTPALLTAFNWLHHNNITVLWGLITIHLLAVMWHALRGERLIAAMLTGKKPFTSVQDVHDVGRGYQRRMPMVPLLLAVFMIGVVGGVIWLTR</sequence>
<dbReference type="InterPro" id="IPR016174">
    <property type="entry name" value="Di-haem_cyt_TM"/>
</dbReference>